<sequence>MTLLLHHAVDCGCKFVRITIDQYTNASVYRIAFDSGSAHTGNQRLQMPLVTLHASKQLRRYFERLRRRGCRMKLIDTHDSSLTQPV</sequence>
<name>A0A502FS38_9SPHN</name>
<organism evidence="1 2">
    <name type="scientific">Sphingomonas glacialis</name>
    <dbReference type="NCBI Taxonomy" id="658225"/>
    <lineage>
        <taxon>Bacteria</taxon>
        <taxon>Pseudomonadati</taxon>
        <taxon>Pseudomonadota</taxon>
        <taxon>Alphaproteobacteria</taxon>
        <taxon>Sphingomonadales</taxon>
        <taxon>Sphingomonadaceae</taxon>
        <taxon>Sphingomonas</taxon>
    </lineage>
</organism>
<dbReference type="EMBL" id="RCZC01000004">
    <property type="protein sequence ID" value="TPG51966.1"/>
    <property type="molecule type" value="Genomic_DNA"/>
</dbReference>
<comment type="caution">
    <text evidence="1">The sequence shown here is derived from an EMBL/GenBank/DDBJ whole genome shotgun (WGS) entry which is preliminary data.</text>
</comment>
<reference evidence="1 2" key="1">
    <citation type="journal article" date="2019" name="Environ. Microbiol.">
        <title>Species interactions and distinct microbial communities in high Arctic permafrost affected cryosols are associated with the CH4 and CO2 gas fluxes.</title>
        <authorList>
            <person name="Altshuler I."/>
            <person name="Hamel J."/>
            <person name="Turney S."/>
            <person name="Magnuson E."/>
            <person name="Levesque R."/>
            <person name="Greer C."/>
            <person name="Whyte L.G."/>
        </authorList>
    </citation>
    <scope>NUCLEOTIDE SEQUENCE [LARGE SCALE GENOMIC DNA]</scope>
    <source>
        <strain evidence="1 2">E6.1</strain>
    </source>
</reference>
<gene>
    <name evidence="1" type="ORF">EAH76_14625</name>
</gene>
<evidence type="ECO:0000313" key="2">
    <source>
        <dbReference type="Proteomes" id="UP000319931"/>
    </source>
</evidence>
<evidence type="ECO:0000313" key="1">
    <source>
        <dbReference type="EMBL" id="TPG51966.1"/>
    </source>
</evidence>
<proteinExistence type="predicted"/>
<dbReference type="AlphaFoldDB" id="A0A502FS38"/>
<protein>
    <submittedName>
        <fullName evidence="1">Uncharacterized protein</fullName>
    </submittedName>
</protein>
<dbReference type="Proteomes" id="UP000319931">
    <property type="component" value="Unassembled WGS sequence"/>
</dbReference>
<accession>A0A502FS38</accession>
<keyword evidence="2" id="KW-1185">Reference proteome</keyword>